<accession>A0A0N5ATR6</accession>
<name>A0A0N5ATR6_9BILA</name>
<organism evidence="1 2">
    <name type="scientific">Syphacia muris</name>
    <dbReference type="NCBI Taxonomy" id="451379"/>
    <lineage>
        <taxon>Eukaryota</taxon>
        <taxon>Metazoa</taxon>
        <taxon>Ecdysozoa</taxon>
        <taxon>Nematoda</taxon>
        <taxon>Chromadorea</taxon>
        <taxon>Rhabditida</taxon>
        <taxon>Spirurina</taxon>
        <taxon>Oxyuridomorpha</taxon>
        <taxon>Oxyuroidea</taxon>
        <taxon>Oxyuridae</taxon>
        <taxon>Syphacia</taxon>
    </lineage>
</organism>
<evidence type="ECO:0000313" key="2">
    <source>
        <dbReference type="WBParaSite" id="SMUV_0000823301-mRNA-1"/>
    </source>
</evidence>
<keyword evidence="1" id="KW-1185">Reference proteome</keyword>
<evidence type="ECO:0000313" key="1">
    <source>
        <dbReference type="Proteomes" id="UP000046393"/>
    </source>
</evidence>
<dbReference type="AlphaFoldDB" id="A0A0N5ATR6"/>
<dbReference type="Proteomes" id="UP000046393">
    <property type="component" value="Unplaced"/>
</dbReference>
<protein>
    <submittedName>
        <fullName evidence="2">Uncharacterized protein</fullName>
    </submittedName>
</protein>
<dbReference type="WBParaSite" id="SMUV_0000823301-mRNA-1">
    <property type="protein sequence ID" value="SMUV_0000823301-mRNA-1"/>
    <property type="gene ID" value="SMUV_0000823301"/>
</dbReference>
<sequence length="132" mass="15406">MLYFFTKDFTFYNSSNNNIEIGFVSIAKKAFAVRVRAPNEEESELLEFPEYGRQCYFLPKQPGCGHGYWYFDMYVGICICRYHMMYSQNVYLDGVGTLVFTIGDDLEARLSSQEFLHLPSACRCFRPKKSVH</sequence>
<proteinExistence type="predicted"/>
<reference evidence="2" key="1">
    <citation type="submission" date="2017-02" db="UniProtKB">
        <authorList>
            <consortium name="WormBaseParasite"/>
        </authorList>
    </citation>
    <scope>IDENTIFICATION</scope>
</reference>